<organism evidence="4 5">
    <name type="scientific">Virgisporangium aliadipatigenens</name>
    <dbReference type="NCBI Taxonomy" id="741659"/>
    <lineage>
        <taxon>Bacteria</taxon>
        <taxon>Bacillati</taxon>
        <taxon>Actinomycetota</taxon>
        <taxon>Actinomycetes</taxon>
        <taxon>Micromonosporales</taxon>
        <taxon>Micromonosporaceae</taxon>
        <taxon>Virgisporangium</taxon>
    </lineage>
</organism>
<evidence type="ECO:0008006" key="6">
    <source>
        <dbReference type="Google" id="ProtNLM"/>
    </source>
</evidence>
<dbReference type="RefSeq" id="WP_203900143.1">
    <property type="nucleotide sequence ID" value="NZ_BOPF01000012.1"/>
</dbReference>
<dbReference type="InterPro" id="IPR043128">
    <property type="entry name" value="Rev_trsase/Diguanyl_cyclase"/>
</dbReference>
<evidence type="ECO:0000313" key="5">
    <source>
        <dbReference type="Proteomes" id="UP000619260"/>
    </source>
</evidence>
<dbReference type="InterPro" id="IPR000700">
    <property type="entry name" value="PAS-assoc_C"/>
</dbReference>
<dbReference type="CDD" id="cd00130">
    <property type="entry name" value="PAS"/>
    <property type="match status" value="1"/>
</dbReference>
<reference evidence="4" key="1">
    <citation type="submission" date="2021-01" db="EMBL/GenBank/DDBJ databases">
        <title>Whole genome shotgun sequence of Virgisporangium aliadipatigenens NBRC 105644.</title>
        <authorList>
            <person name="Komaki H."/>
            <person name="Tamura T."/>
        </authorList>
    </citation>
    <scope>NUCLEOTIDE SEQUENCE</scope>
    <source>
        <strain evidence="4">NBRC 105644</strain>
    </source>
</reference>
<dbReference type="Gene3D" id="3.30.450.20">
    <property type="entry name" value="PAS domain"/>
    <property type="match status" value="2"/>
</dbReference>
<feature type="domain" description="GGDEF" evidence="3">
    <location>
        <begin position="404"/>
        <end position="536"/>
    </location>
</feature>
<accession>A0A8J3YJS7</accession>
<comment type="caution">
    <text evidence="4">The sequence shown here is derived from an EMBL/GenBank/DDBJ whole genome shotgun (WGS) entry which is preliminary data.</text>
</comment>
<dbReference type="SMART" id="SM00267">
    <property type="entry name" value="GGDEF"/>
    <property type="match status" value="1"/>
</dbReference>
<dbReference type="PANTHER" id="PTHR44757">
    <property type="entry name" value="DIGUANYLATE CYCLASE DGCP"/>
    <property type="match status" value="1"/>
</dbReference>
<dbReference type="Pfam" id="PF00990">
    <property type="entry name" value="GGDEF"/>
    <property type="match status" value="1"/>
</dbReference>
<dbReference type="PROSITE" id="PS50113">
    <property type="entry name" value="PAC"/>
    <property type="match status" value="1"/>
</dbReference>
<protein>
    <recommendedName>
        <fullName evidence="6">Diguanylate cyclase</fullName>
    </recommendedName>
</protein>
<feature type="domain" description="PAS" evidence="1">
    <location>
        <begin position="143"/>
        <end position="198"/>
    </location>
</feature>
<dbReference type="AlphaFoldDB" id="A0A8J3YJS7"/>
<feature type="domain" description="PAC" evidence="2">
    <location>
        <begin position="199"/>
        <end position="253"/>
    </location>
</feature>
<evidence type="ECO:0000259" key="2">
    <source>
        <dbReference type="PROSITE" id="PS50113"/>
    </source>
</evidence>
<dbReference type="Proteomes" id="UP000619260">
    <property type="component" value="Unassembled WGS sequence"/>
</dbReference>
<name>A0A8J3YJS7_9ACTN</name>
<dbReference type="PANTHER" id="PTHR44757:SF2">
    <property type="entry name" value="BIOFILM ARCHITECTURE MAINTENANCE PROTEIN MBAA"/>
    <property type="match status" value="1"/>
</dbReference>
<dbReference type="PROSITE" id="PS50887">
    <property type="entry name" value="GGDEF"/>
    <property type="match status" value="1"/>
</dbReference>
<evidence type="ECO:0000313" key="4">
    <source>
        <dbReference type="EMBL" id="GIJ46609.1"/>
    </source>
</evidence>
<dbReference type="SUPFAM" id="SSF55785">
    <property type="entry name" value="PYP-like sensor domain (PAS domain)"/>
    <property type="match status" value="2"/>
</dbReference>
<proteinExistence type="predicted"/>
<dbReference type="GO" id="GO:0006355">
    <property type="term" value="P:regulation of DNA-templated transcription"/>
    <property type="evidence" value="ECO:0007669"/>
    <property type="project" value="InterPro"/>
</dbReference>
<dbReference type="Pfam" id="PF00989">
    <property type="entry name" value="PAS"/>
    <property type="match status" value="1"/>
</dbReference>
<dbReference type="EMBL" id="BOPF01000012">
    <property type="protein sequence ID" value="GIJ46609.1"/>
    <property type="molecule type" value="Genomic_DNA"/>
</dbReference>
<gene>
    <name evidence="4" type="ORF">Val02_34950</name>
</gene>
<sequence>MSEERVDPVIRFRTLHTLRERDDAMFAATDWDGWRIPMPDRLGVRPGQVLPLPSGPSTMVDLVVPADGYEVIRIWHEVRRTGVGLAAVRPRSDPERTLNMVMIDVRDEYGVLACVLTTSGTAADSSTALTGALVAPVRPRTGVILKNRAAQIIDIDERVSGMLGFTPEQMIGQPASSFVHPDDQNRALSSWMEMLGTRQNGRIRLRHRRRDDTYLWVEIENIYRDAEDAADIVVAGQMSDISDEMAAHEELDRRERLFRRLAESIPTGLLQLDVDGVPVYSNDRLAALLGVPTAKNLDEQLATVAAGDRAALDAALTATRVDGTDHELEVEIVLPDSVERRRCTVSTVALTERDGTLVCFADITDSARMREELRVKATYDELTGCLNRASTLAALEHALATDERPPAVIFVDLDRFKPVNDSLGHAAGDELLAHTAALLTRLVRHDDVVGRVGGDEFLLVCRRPGGEEEVLEVARRVRDALRHDVTLSAGTVRIGGSIGVAQAWPGASGDALVARADAAMYEAKRHGGGDPVVYHHG</sequence>
<dbReference type="SMART" id="SM00091">
    <property type="entry name" value="PAS"/>
    <property type="match status" value="2"/>
</dbReference>
<dbReference type="InterPro" id="IPR029787">
    <property type="entry name" value="Nucleotide_cyclase"/>
</dbReference>
<dbReference type="InterPro" id="IPR035965">
    <property type="entry name" value="PAS-like_dom_sf"/>
</dbReference>
<keyword evidence="5" id="KW-1185">Reference proteome</keyword>
<dbReference type="NCBIfam" id="TIGR00254">
    <property type="entry name" value="GGDEF"/>
    <property type="match status" value="1"/>
</dbReference>
<dbReference type="PROSITE" id="PS50112">
    <property type="entry name" value="PAS"/>
    <property type="match status" value="2"/>
</dbReference>
<feature type="domain" description="PAS" evidence="1">
    <location>
        <begin position="254"/>
        <end position="290"/>
    </location>
</feature>
<dbReference type="InterPro" id="IPR052155">
    <property type="entry name" value="Biofilm_reg_signaling"/>
</dbReference>
<dbReference type="InterPro" id="IPR013767">
    <property type="entry name" value="PAS_fold"/>
</dbReference>
<evidence type="ECO:0000259" key="1">
    <source>
        <dbReference type="PROSITE" id="PS50112"/>
    </source>
</evidence>
<dbReference type="Pfam" id="PF08447">
    <property type="entry name" value="PAS_3"/>
    <property type="match status" value="1"/>
</dbReference>
<dbReference type="NCBIfam" id="TIGR00229">
    <property type="entry name" value="sensory_box"/>
    <property type="match status" value="1"/>
</dbReference>
<dbReference type="Gene3D" id="3.30.70.270">
    <property type="match status" value="1"/>
</dbReference>
<dbReference type="InterPro" id="IPR000160">
    <property type="entry name" value="GGDEF_dom"/>
</dbReference>
<dbReference type="InterPro" id="IPR000014">
    <property type="entry name" value="PAS"/>
</dbReference>
<dbReference type="SUPFAM" id="SSF55073">
    <property type="entry name" value="Nucleotide cyclase"/>
    <property type="match status" value="1"/>
</dbReference>
<dbReference type="CDD" id="cd01949">
    <property type="entry name" value="GGDEF"/>
    <property type="match status" value="1"/>
</dbReference>
<evidence type="ECO:0000259" key="3">
    <source>
        <dbReference type="PROSITE" id="PS50887"/>
    </source>
</evidence>
<dbReference type="InterPro" id="IPR013655">
    <property type="entry name" value="PAS_fold_3"/>
</dbReference>